<dbReference type="PANTHER" id="PTHR44442">
    <property type="entry name" value="3-KETO-STEROID REDUCTASE"/>
    <property type="match status" value="1"/>
</dbReference>
<dbReference type="InParanoid" id="H2ZBV5"/>
<dbReference type="GO" id="GO:0006695">
    <property type="term" value="P:cholesterol biosynthetic process"/>
    <property type="evidence" value="ECO:0007669"/>
    <property type="project" value="TreeGrafter"/>
</dbReference>
<dbReference type="STRING" id="51511.ENSCSAVP00000015071"/>
<sequence>MGTIPERYVVITGATSGIGLALVNRLASEFNQNHRLHLCLLCRNMSKGSLVKQDIESHHKTVVVDLVKMDVSSVQSVRAASQKIINMYSRIDCMYLNAGIMPVAKFNIPYVMKTMFTSEGLQMFKTGLGMFSANDGTTVDGVKNIFATNVLGHFILVDEVIPVLTSQNDQHCAQIIWTGSTNASKKSFKLNDVTCKNGHVADPGTAKTNINKGFCCKLDMVLCYSIHVSVAVFFTKFNNNPI</sequence>
<proteinExistence type="predicted"/>
<dbReference type="eggNOG" id="KOG1478">
    <property type="taxonomic scope" value="Eukaryota"/>
</dbReference>
<organism evidence="1 2">
    <name type="scientific">Ciona savignyi</name>
    <name type="common">Pacific transparent sea squirt</name>
    <dbReference type="NCBI Taxonomy" id="51511"/>
    <lineage>
        <taxon>Eukaryota</taxon>
        <taxon>Metazoa</taxon>
        <taxon>Chordata</taxon>
        <taxon>Tunicata</taxon>
        <taxon>Ascidiacea</taxon>
        <taxon>Phlebobranchia</taxon>
        <taxon>Cionidae</taxon>
        <taxon>Ciona</taxon>
    </lineage>
</organism>
<dbReference type="GO" id="GO:0000253">
    <property type="term" value="F:3-beta-hydroxysteroid 3-dehydrogenase (NADP+) activity"/>
    <property type="evidence" value="ECO:0007669"/>
    <property type="project" value="TreeGrafter"/>
</dbReference>
<dbReference type="GeneTree" id="ENSGT00390000013340"/>
<dbReference type="GO" id="GO:0005789">
    <property type="term" value="C:endoplasmic reticulum membrane"/>
    <property type="evidence" value="ECO:0007669"/>
    <property type="project" value="TreeGrafter"/>
</dbReference>
<reference evidence="1" key="3">
    <citation type="submission" date="2025-09" db="UniProtKB">
        <authorList>
            <consortium name="Ensembl"/>
        </authorList>
    </citation>
    <scope>IDENTIFICATION</scope>
</reference>
<keyword evidence="2" id="KW-1185">Reference proteome</keyword>
<dbReference type="SUPFAM" id="SSF51735">
    <property type="entry name" value="NAD(P)-binding Rossmann-fold domains"/>
    <property type="match status" value="1"/>
</dbReference>
<dbReference type="AlphaFoldDB" id="H2ZBV5"/>
<protein>
    <recommendedName>
        <fullName evidence="3">3-keto-steroid reductase</fullName>
    </recommendedName>
</protein>
<name>H2ZBV5_CIOSA</name>
<dbReference type="PRINTS" id="PR00081">
    <property type="entry name" value="GDHRDH"/>
</dbReference>
<dbReference type="Pfam" id="PF00106">
    <property type="entry name" value="adh_short"/>
    <property type="match status" value="1"/>
</dbReference>
<accession>H2ZBV5</accession>
<dbReference type="Proteomes" id="UP000007875">
    <property type="component" value="Unassembled WGS sequence"/>
</dbReference>
<dbReference type="OMA" id="HIRATIQ"/>
<dbReference type="PANTHER" id="PTHR44442:SF1">
    <property type="entry name" value="3-KETO-STEROID REDUCTASE_17-BETA-HYDROXYSTEROID DEHYDROGENASE 7"/>
    <property type="match status" value="1"/>
</dbReference>
<evidence type="ECO:0000313" key="2">
    <source>
        <dbReference type="Proteomes" id="UP000007875"/>
    </source>
</evidence>
<dbReference type="Gene3D" id="3.40.50.720">
    <property type="entry name" value="NAD(P)-binding Rossmann-like Domain"/>
    <property type="match status" value="1"/>
</dbReference>
<dbReference type="InterPro" id="IPR036291">
    <property type="entry name" value="NAD(P)-bd_dom_sf"/>
</dbReference>
<reference evidence="1" key="2">
    <citation type="submission" date="2025-08" db="UniProtKB">
        <authorList>
            <consortium name="Ensembl"/>
        </authorList>
    </citation>
    <scope>IDENTIFICATION</scope>
</reference>
<dbReference type="Ensembl" id="ENSCSAVT00000015245.1">
    <property type="protein sequence ID" value="ENSCSAVP00000015071.1"/>
    <property type="gene ID" value="ENSCSAVG00000008836.1"/>
</dbReference>
<dbReference type="FunCoup" id="H2ZBV5">
    <property type="interactions" value="4"/>
</dbReference>
<dbReference type="HOGENOM" id="CLU_029944_2_1_1"/>
<dbReference type="InterPro" id="IPR002347">
    <property type="entry name" value="SDR_fam"/>
</dbReference>
<evidence type="ECO:0008006" key="3">
    <source>
        <dbReference type="Google" id="ProtNLM"/>
    </source>
</evidence>
<evidence type="ECO:0000313" key="1">
    <source>
        <dbReference type="Ensembl" id="ENSCSAVP00000015071.1"/>
    </source>
</evidence>
<reference evidence="2" key="1">
    <citation type="submission" date="2003-08" db="EMBL/GenBank/DDBJ databases">
        <authorList>
            <person name="Birren B."/>
            <person name="Nusbaum C."/>
            <person name="Abebe A."/>
            <person name="Abouelleil A."/>
            <person name="Adekoya E."/>
            <person name="Ait-zahra M."/>
            <person name="Allen N."/>
            <person name="Allen T."/>
            <person name="An P."/>
            <person name="Anderson M."/>
            <person name="Anderson S."/>
            <person name="Arachchi H."/>
            <person name="Armbruster J."/>
            <person name="Bachantsang P."/>
            <person name="Baldwin J."/>
            <person name="Barry A."/>
            <person name="Bayul T."/>
            <person name="Blitshsteyn B."/>
            <person name="Bloom T."/>
            <person name="Blye J."/>
            <person name="Boguslavskiy L."/>
            <person name="Borowsky M."/>
            <person name="Boukhgalter B."/>
            <person name="Brunache A."/>
            <person name="Butler J."/>
            <person name="Calixte N."/>
            <person name="Calvo S."/>
            <person name="Camarata J."/>
            <person name="Campo K."/>
            <person name="Chang J."/>
            <person name="Cheshatsang Y."/>
            <person name="Citroen M."/>
            <person name="Collymore A."/>
            <person name="Considine T."/>
            <person name="Cook A."/>
            <person name="Cooke P."/>
            <person name="Corum B."/>
            <person name="Cuomo C."/>
            <person name="David R."/>
            <person name="Dawoe T."/>
            <person name="Degray S."/>
            <person name="Dodge S."/>
            <person name="Dooley K."/>
            <person name="Dorje P."/>
            <person name="Dorjee K."/>
            <person name="Dorris L."/>
            <person name="Duffey N."/>
            <person name="Dupes A."/>
            <person name="Elkins T."/>
            <person name="Engels R."/>
            <person name="Erickson J."/>
            <person name="Farina A."/>
            <person name="Faro S."/>
            <person name="Ferreira P."/>
            <person name="Fischer H."/>
            <person name="Fitzgerald M."/>
            <person name="Foley K."/>
            <person name="Gage D."/>
            <person name="Galagan J."/>
            <person name="Gearin G."/>
            <person name="Gnerre S."/>
            <person name="Gnirke A."/>
            <person name="Goyette A."/>
            <person name="Graham J."/>
            <person name="Grandbois E."/>
            <person name="Gyaltsen K."/>
            <person name="Hafez N."/>
            <person name="Hagopian D."/>
            <person name="Hagos B."/>
            <person name="Hall J."/>
            <person name="Hatcher B."/>
            <person name="Heller A."/>
            <person name="Higgins H."/>
            <person name="Honan T."/>
            <person name="Horn A."/>
            <person name="Houde N."/>
            <person name="Hughes L."/>
            <person name="Hulme W."/>
            <person name="Husby E."/>
            <person name="Iliev I."/>
            <person name="Jaffe D."/>
            <person name="Jones C."/>
            <person name="Kamal M."/>
            <person name="Kamat A."/>
            <person name="Kamvysselis M."/>
            <person name="Karlsson E."/>
            <person name="Kells C."/>
            <person name="Kieu A."/>
            <person name="Kisner P."/>
            <person name="Kodira C."/>
            <person name="Kulbokas E."/>
            <person name="Labutti K."/>
            <person name="Lama D."/>
            <person name="Landers T."/>
            <person name="Leger J."/>
            <person name="Levine S."/>
            <person name="Lewis D."/>
            <person name="Lewis T."/>
            <person name="Lindblad-toh K."/>
            <person name="Liu X."/>
            <person name="Lokyitsang T."/>
            <person name="Lokyitsang Y."/>
            <person name="Lucien O."/>
            <person name="Lui A."/>
            <person name="Ma L.J."/>
            <person name="Mabbitt R."/>
            <person name="Macdonald J."/>
            <person name="Maclean C."/>
            <person name="Major J."/>
            <person name="Manning J."/>
            <person name="Marabella R."/>
            <person name="Maru K."/>
            <person name="Matthews C."/>
            <person name="Mauceli E."/>
            <person name="Mccarthy M."/>
            <person name="Mcdonough S."/>
            <person name="Mcghee T."/>
            <person name="Meldrim J."/>
            <person name="Meneus L."/>
            <person name="Mesirov J."/>
            <person name="Mihalev A."/>
            <person name="Mihova T."/>
            <person name="Mikkelsen T."/>
            <person name="Mlenga V."/>
            <person name="Moru K."/>
            <person name="Mozes J."/>
            <person name="Mulrain L."/>
            <person name="Munson G."/>
            <person name="Naylor J."/>
            <person name="Newes C."/>
            <person name="Nguyen C."/>
            <person name="Nguyen N."/>
            <person name="Nguyen T."/>
            <person name="Nicol R."/>
            <person name="Nielsen C."/>
            <person name="Nizzari M."/>
            <person name="Norbu C."/>
            <person name="Norbu N."/>
            <person name="O'donnell P."/>
            <person name="Okoawo O."/>
            <person name="O'leary S."/>
            <person name="Omotosho B."/>
            <person name="O'neill K."/>
            <person name="Osman S."/>
            <person name="Parker S."/>
            <person name="Perrin D."/>
            <person name="Phunkhang P."/>
            <person name="Piqani B."/>
            <person name="Purcell S."/>
            <person name="Rachupka T."/>
            <person name="Ramasamy U."/>
            <person name="Rameau R."/>
            <person name="Ray V."/>
            <person name="Raymond C."/>
            <person name="Retta R."/>
            <person name="Richardson S."/>
            <person name="Rise C."/>
            <person name="Rodriguez J."/>
            <person name="Rogers J."/>
            <person name="Rogov P."/>
            <person name="Rutman M."/>
            <person name="Schupbach R."/>
            <person name="Seaman C."/>
            <person name="Settipalli S."/>
            <person name="Sharpe T."/>
            <person name="Sheridan J."/>
            <person name="Sherpa N."/>
            <person name="Shi J."/>
            <person name="Smirnov S."/>
            <person name="Smith C."/>
            <person name="Sougnez C."/>
            <person name="Spencer B."/>
            <person name="Stalker J."/>
            <person name="Stange-thomann N."/>
            <person name="Stavropoulos S."/>
            <person name="Stetson K."/>
            <person name="Stone C."/>
            <person name="Stone S."/>
            <person name="Stubbs M."/>
            <person name="Talamas J."/>
            <person name="Tchuinga P."/>
            <person name="Tenzing P."/>
            <person name="Tesfaye S."/>
            <person name="Theodore J."/>
            <person name="Thoulutsang Y."/>
            <person name="Topham K."/>
            <person name="Towey S."/>
            <person name="Tsamla T."/>
            <person name="Tsomo N."/>
            <person name="Vallee D."/>
            <person name="Vassiliev H."/>
            <person name="Venkataraman V."/>
            <person name="Vinson J."/>
            <person name="Vo A."/>
            <person name="Wade C."/>
            <person name="Wang S."/>
            <person name="Wangchuk T."/>
            <person name="Wangdi T."/>
            <person name="Whittaker C."/>
            <person name="Wilkinson J."/>
            <person name="Wu Y."/>
            <person name="Wyman D."/>
            <person name="Yadav S."/>
            <person name="Yang S."/>
            <person name="Yang X."/>
            <person name="Yeager S."/>
            <person name="Yee E."/>
            <person name="Young G."/>
            <person name="Zainoun J."/>
            <person name="Zembeck L."/>
            <person name="Zimmer A."/>
            <person name="Zody M."/>
            <person name="Lander E."/>
        </authorList>
    </citation>
    <scope>NUCLEOTIDE SEQUENCE [LARGE SCALE GENOMIC DNA]</scope>
</reference>
<dbReference type="InterPro" id="IPR052834">
    <property type="entry name" value="3KSR/17beta-HSD"/>
</dbReference>